<sequence length="343" mass="39356">MNQIPRQSNECLIDFLRFSLPDASMEKVADLLGIALSDFTSEKKGSPFPTYDSHYSFADIIIHQSDHHNNLLVNLSGQGCRQYEEYMSSVEGWHWQKFLATILKAKGTITRADLAMDLFDGSSPPVSTLQKYVKNGQLSSQSRHFREVNSGQLQEGILTGHTLYIGAQPQLLRIYDKKQEIRDKTGEIAQVHEWVRWELELTDQKARQAVEKLAKGIPLNTVIRGILASHYSFKTKPKGPVNYHNKARWPNMKWWDKFVGGIPKIPLRVVREKPTFSKKKAWLENATSKSLAMIYEAFLQAYGPEQAEVYLRELLATGKEKFTETDQTFIEQKILELENEDSY</sequence>
<feature type="domain" description="Rolling Circle replication initiation protein N-terminal" evidence="2">
    <location>
        <begin position="10"/>
        <end position="100"/>
    </location>
</feature>
<dbReference type="RefSeq" id="WP_071869247.1">
    <property type="nucleotide sequence ID" value="NZ_BJUG01000008.1"/>
</dbReference>
<gene>
    <name evidence="3" type="ORF">ETH01_16190</name>
</gene>
<dbReference type="OrthoDB" id="2067664at2"/>
<dbReference type="AlphaFoldDB" id="A0A510WDQ8"/>
<accession>A0A510WDQ8</accession>
<dbReference type="Pfam" id="PF02486">
    <property type="entry name" value="Rep_trans"/>
    <property type="match status" value="1"/>
</dbReference>
<evidence type="ECO:0000259" key="2">
    <source>
        <dbReference type="Pfam" id="PF18106"/>
    </source>
</evidence>
<evidence type="ECO:0000313" key="4">
    <source>
        <dbReference type="Proteomes" id="UP000321361"/>
    </source>
</evidence>
<dbReference type="Proteomes" id="UP000321361">
    <property type="component" value="Unassembled WGS sequence"/>
</dbReference>
<evidence type="ECO:0000313" key="3">
    <source>
        <dbReference type="EMBL" id="GEK37332.1"/>
    </source>
</evidence>
<dbReference type="InterPro" id="IPR003491">
    <property type="entry name" value="REP-like_C"/>
</dbReference>
<protein>
    <submittedName>
        <fullName evidence="3">Cro/Cl family transcriptional regulator</fullName>
    </submittedName>
</protein>
<organism evidence="3 4">
    <name type="scientific">Enterococcus thailandicus</name>
    <dbReference type="NCBI Taxonomy" id="417368"/>
    <lineage>
        <taxon>Bacteria</taxon>
        <taxon>Bacillati</taxon>
        <taxon>Bacillota</taxon>
        <taxon>Bacilli</taxon>
        <taxon>Lactobacillales</taxon>
        <taxon>Enterococcaceae</taxon>
        <taxon>Enterococcus</taxon>
    </lineage>
</organism>
<comment type="caution">
    <text evidence="3">The sequence shown here is derived from an EMBL/GenBank/DDBJ whole genome shotgun (WGS) entry which is preliminary data.</text>
</comment>
<feature type="domain" description="Replication initiation protein-like C-terminal" evidence="1">
    <location>
        <begin position="108"/>
        <end position="314"/>
    </location>
</feature>
<reference evidence="3 4" key="1">
    <citation type="submission" date="2019-07" db="EMBL/GenBank/DDBJ databases">
        <title>Whole genome shotgun sequence of Enterococcus thailandicus NBRC 101867.</title>
        <authorList>
            <person name="Hosoyama A."/>
            <person name="Uohara A."/>
            <person name="Ohji S."/>
            <person name="Ichikawa N."/>
        </authorList>
    </citation>
    <scope>NUCLEOTIDE SEQUENCE [LARGE SCALE GENOMIC DNA]</scope>
    <source>
        <strain evidence="3 4">NBRC 101867</strain>
    </source>
</reference>
<evidence type="ECO:0000259" key="1">
    <source>
        <dbReference type="Pfam" id="PF02486"/>
    </source>
</evidence>
<dbReference type="InterPro" id="IPR040819">
    <property type="entry name" value="Rol_Rep_N"/>
</dbReference>
<dbReference type="EMBL" id="BJUG01000008">
    <property type="protein sequence ID" value="GEK37332.1"/>
    <property type="molecule type" value="Genomic_DNA"/>
</dbReference>
<dbReference type="Pfam" id="PF18106">
    <property type="entry name" value="Rol_Rep_N"/>
    <property type="match status" value="1"/>
</dbReference>
<name>A0A510WDQ8_ENTTH</name>
<proteinExistence type="predicted"/>